<name>A0A438LWF2_9ACTN</name>
<accession>A0A438LWF2</accession>
<dbReference type="Proteomes" id="UP000284824">
    <property type="component" value="Unassembled WGS sequence"/>
</dbReference>
<evidence type="ECO:0000313" key="2">
    <source>
        <dbReference type="Proteomes" id="UP000284824"/>
    </source>
</evidence>
<comment type="caution">
    <text evidence="1">The sequence shown here is derived from an EMBL/GenBank/DDBJ whole genome shotgun (WGS) entry which is preliminary data.</text>
</comment>
<dbReference type="OrthoDB" id="5464833at2"/>
<evidence type="ECO:0008006" key="3">
    <source>
        <dbReference type="Google" id="ProtNLM"/>
    </source>
</evidence>
<sequence length="180" mass="19847">MSQLADRLIPRPDAAERHSIVINASRERVWDTLTHLHPSDVRLAKPLFAARALVSRLRGGRPHPIPPAFTLLAEEPGREMVLGTIGQWWRLGRAEDTPSVATAGDFDAFDRPGYAKGTFSFVLEEAGSGRVRLVTETRVLATSPAARRAFLRYWAVIRLGSGLIRHIILAAVRARATQAP</sequence>
<dbReference type="RefSeq" id="WP_127930565.1">
    <property type="nucleotide sequence ID" value="NZ_SAUN01000001.1"/>
</dbReference>
<dbReference type="EMBL" id="SAUN01000001">
    <property type="protein sequence ID" value="RVX37845.1"/>
    <property type="molecule type" value="Genomic_DNA"/>
</dbReference>
<proteinExistence type="predicted"/>
<evidence type="ECO:0000313" key="1">
    <source>
        <dbReference type="EMBL" id="RVX37845.1"/>
    </source>
</evidence>
<protein>
    <recommendedName>
        <fullName evidence="3">DUF1990 domain-containing protein</fullName>
    </recommendedName>
</protein>
<gene>
    <name evidence="1" type="ORF">EDD27_0124</name>
</gene>
<dbReference type="AlphaFoldDB" id="A0A438LWF2"/>
<keyword evidence="2" id="KW-1185">Reference proteome</keyword>
<dbReference type="SUPFAM" id="SSF55961">
    <property type="entry name" value="Bet v1-like"/>
    <property type="match status" value="1"/>
</dbReference>
<reference evidence="1 2" key="1">
    <citation type="submission" date="2019-01" db="EMBL/GenBank/DDBJ databases">
        <title>Sequencing the genomes of 1000 actinobacteria strains.</title>
        <authorList>
            <person name="Klenk H.-P."/>
        </authorList>
    </citation>
    <scope>NUCLEOTIDE SEQUENCE [LARGE SCALE GENOMIC DNA]</scope>
    <source>
        <strain evidence="1 2">DSM 43925</strain>
    </source>
</reference>
<organism evidence="1 2">
    <name type="scientific">Nonomuraea polychroma</name>
    <dbReference type="NCBI Taxonomy" id="46176"/>
    <lineage>
        <taxon>Bacteria</taxon>
        <taxon>Bacillati</taxon>
        <taxon>Actinomycetota</taxon>
        <taxon>Actinomycetes</taxon>
        <taxon>Streptosporangiales</taxon>
        <taxon>Streptosporangiaceae</taxon>
        <taxon>Nonomuraea</taxon>
    </lineage>
</organism>